<dbReference type="RefSeq" id="WP_176948485.1">
    <property type="nucleotide sequence ID" value="NZ_JABXYK010000002.1"/>
</dbReference>
<evidence type="ECO:0000256" key="1">
    <source>
        <dbReference type="ARBA" id="ARBA00008683"/>
    </source>
</evidence>
<keyword evidence="3" id="KW-0378">Hydrolase</keyword>
<dbReference type="InterPro" id="IPR029045">
    <property type="entry name" value="ClpP/crotonase-like_dom_sf"/>
</dbReference>
<sequence>MTNYPEIASRMFNTPLMLHPAKGDVIARAFGPRVLGHPEAAVAISGDESMGLVGQKLRNAVDWEGDKIYRGPDRAAEGIALIEIEGSLVNKGRWLGKSSGMTSYEGIGVQVADCIQDASIKGVILEVDSFGGEVTGAFDCAELIFELSKAKPTIAVLTDHACSAGYLLAAAARQIVIPATGICGSIGVISMHVDMSAWLAKEGLNVTILKAGAHKADLNPYEPLPKEVVERELAELEELRVEFAATVSRFRAGRLSLESALATEAGVYRGQKAVEAGLADAVARPTQVLAAFEAELSRTAG</sequence>
<accession>A0ABX2QBT0</accession>
<proteinExistence type="inferred from homology"/>
<dbReference type="PANTHER" id="PTHR33209">
    <property type="entry name" value="PROTEASE 4"/>
    <property type="match status" value="1"/>
</dbReference>
<feature type="domain" description="Peptidase S49" evidence="5">
    <location>
        <begin position="147"/>
        <end position="294"/>
    </location>
</feature>
<organism evidence="6 7">
    <name type="scientific">Mycoplana rhizolycopersici</name>
    <dbReference type="NCBI Taxonomy" id="2746702"/>
    <lineage>
        <taxon>Bacteria</taxon>
        <taxon>Pseudomonadati</taxon>
        <taxon>Pseudomonadota</taxon>
        <taxon>Alphaproteobacteria</taxon>
        <taxon>Hyphomicrobiales</taxon>
        <taxon>Rhizobiaceae</taxon>
        <taxon>Mycoplana</taxon>
    </lineage>
</organism>
<keyword evidence="2" id="KW-0645">Protease</keyword>
<dbReference type="Gene3D" id="6.20.330.10">
    <property type="match status" value="1"/>
</dbReference>
<dbReference type="InterPro" id="IPR002142">
    <property type="entry name" value="Peptidase_S49"/>
</dbReference>
<dbReference type="EMBL" id="JABXYK010000002">
    <property type="protein sequence ID" value="NVP54467.1"/>
    <property type="molecule type" value="Genomic_DNA"/>
</dbReference>
<evidence type="ECO:0000313" key="6">
    <source>
        <dbReference type="EMBL" id="NVP54467.1"/>
    </source>
</evidence>
<dbReference type="PANTHER" id="PTHR33209:SF1">
    <property type="entry name" value="PEPTIDASE S49 DOMAIN-CONTAINING PROTEIN"/>
    <property type="match status" value="1"/>
</dbReference>
<evidence type="ECO:0000313" key="7">
    <source>
        <dbReference type="Proteomes" id="UP000659172"/>
    </source>
</evidence>
<evidence type="ECO:0000256" key="2">
    <source>
        <dbReference type="ARBA" id="ARBA00022670"/>
    </source>
</evidence>
<protein>
    <submittedName>
        <fullName evidence="6">S49 family peptidase</fullName>
    </submittedName>
</protein>
<dbReference type="Gene3D" id="3.90.226.10">
    <property type="entry name" value="2-enoyl-CoA Hydratase, Chain A, domain 1"/>
    <property type="match status" value="1"/>
</dbReference>
<reference evidence="6 7" key="1">
    <citation type="submission" date="2020-06" db="EMBL/GenBank/DDBJ databases">
        <title>Rhizobium sp.nov. isolated from the tomato plant.</title>
        <authorList>
            <person name="Thin K.K."/>
            <person name="Zhang X."/>
            <person name="He S."/>
        </authorList>
    </citation>
    <scope>NUCLEOTIDE SEQUENCE [LARGE SCALE GENOMIC DNA]</scope>
    <source>
        <strain evidence="6 7">DBTS2</strain>
    </source>
</reference>
<evidence type="ECO:0000256" key="3">
    <source>
        <dbReference type="ARBA" id="ARBA00022801"/>
    </source>
</evidence>
<dbReference type="InterPro" id="IPR033855">
    <property type="entry name" value="Protein_C"/>
</dbReference>
<dbReference type="SUPFAM" id="SSF52096">
    <property type="entry name" value="ClpP/crotonase"/>
    <property type="match status" value="1"/>
</dbReference>
<evidence type="ECO:0000259" key="5">
    <source>
        <dbReference type="Pfam" id="PF01343"/>
    </source>
</evidence>
<gene>
    <name evidence="6" type="ORF">HV823_04255</name>
</gene>
<name>A0ABX2QBT0_9HYPH</name>
<dbReference type="Proteomes" id="UP000659172">
    <property type="component" value="Unassembled WGS sequence"/>
</dbReference>
<dbReference type="CDD" id="cd07022">
    <property type="entry name" value="S49_Sppa_36K_type"/>
    <property type="match status" value="1"/>
</dbReference>
<dbReference type="Pfam" id="PF01343">
    <property type="entry name" value="Peptidase_S49"/>
    <property type="match status" value="1"/>
</dbReference>
<evidence type="ECO:0000256" key="4">
    <source>
        <dbReference type="ARBA" id="ARBA00022825"/>
    </source>
</evidence>
<comment type="caution">
    <text evidence="6">The sequence shown here is derived from an EMBL/GenBank/DDBJ whole genome shotgun (WGS) entry which is preliminary data.</text>
</comment>
<keyword evidence="7" id="KW-1185">Reference proteome</keyword>
<comment type="similarity">
    <text evidence="1">Belongs to the peptidase S49 family.</text>
</comment>
<keyword evidence="4" id="KW-0720">Serine protease</keyword>